<dbReference type="InterPro" id="IPR007627">
    <property type="entry name" value="RNA_pol_sigma70_r2"/>
</dbReference>
<name>A0ABQ6JGN6_9ACTN</name>
<dbReference type="InterPro" id="IPR018764">
    <property type="entry name" value="RskA_C"/>
</dbReference>
<proteinExistence type="predicted"/>
<feature type="domain" description="Anti-sigma K factor RskA C-terminal" evidence="6">
    <location>
        <begin position="297"/>
        <end position="421"/>
    </location>
</feature>
<evidence type="ECO:0000313" key="7">
    <source>
        <dbReference type="EMBL" id="GMA86954.1"/>
    </source>
</evidence>
<dbReference type="Gene3D" id="1.10.1740.10">
    <property type="match status" value="1"/>
</dbReference>
<dbReference type="NCBIfam" id="TIGR02937">
    <property type="entry name" value="sigma70-ECF"/>
    <property type="match status" value="1"/>
</dbReference>
<keyword evidence="1" id="KW-0805">Transcription regulation</keyword>
<evidence type="ECO:0000256" key="3">
    <source>
        <dbReference type="ARBA" id="ARBA00023163"/>
    </source>
</evidence>
<evidence type="ECO:0000256" key="2">
    <source>
        <dbReference type="ARBA" id="ARBA00023082"/>
    </source>
</evidence>
<evidence type="ECO:0000256" key="1">
    <source>
        <dbReference type="ARBA" id="ARBA00023015"/>
    </source>
</evidence>
<dbReference type="InterPro" id="IPR013325">
    <property type="entry name" value="RNA_pol_sigma_r2"/>
</dbReference>
<dbReference type="Pfam" id="PF04542">
    <property type="entry name" value="Sigma70_r2"/>
    <property type="match status" value="1"/>
</dbReference>
<dbReference type="InterPro" id="IPR014284">
    <property type="entry name" value="RNA_pol_sigma-70_dom"/>
</dbReference>
<feature type="region of interest" description="Disordered" evidence="4">
    <location>
        <begin position="261"/>
        <end position="286"/>
    </location>
</feature>
<evidence type="ECO:0008006" key="9">
    <source>
        <dbReference type="Google" id="ProtNLM"/>
    </source>
</evidence>
<keyword evidence="3" id="KW-0804">Transcription</keyword>
<dbReference type="PANTHER" id="PTHR43133">
    <property type="entry name" value="RNA POLYMERASE ECF-TYPE SIGMA FACTO"/>
    <property type="match status" value="1"/>
</dbReference>
<keyword evidence="2" id="KW-0731">Sigma factor</keyword>
<feature type="region of interest" description="Disordered" evidence="4">
    <location>
        <begin position="136"/>
        <end position="206"/>
    </location>
</feature>
<evidence type="ECO:0000256" key="4">
    <source>
        <dbReference type="SAM" id="MobiDB-lite"/>
    </source>
</evidence>
<feature type="domain" description="RNA polymerase sigma-70 region 2" evidence="5">
    <location>
        <begin position="24"/>
        <end position="88"/>
    </location>
</feature>
<feature type="compositionally biased region" description="Pro residues" evidence="4">
    <location>
        <begin position="272"/>
        <end position="281"/>
    </location>
</feature>
<evidence type="ECO:0000259" key="5">
    <source>
        <dbReference type="Pfam" id="PF04542"/>
    </source>
</evidence>
<feature type="compositionally biased region" description="Basic and acidic residues" evidence="4">
    <location>
        <begin position="180"/>
        <end position="200"/>
    </location>
</feature>
<keyword evidence="8" id="KW-1185">Reference proteome</keyword>
<comment type="caution">
    <text evidence="7">The sequence shown here is derived from an EMBL/GenBank/DDBJ whole genome shotgun (WGS) entry which is preliminary data.</text>
</comment>
<accession>A0ABQ6JGN6</accession>
<organism evidence="7 8">
    <name type="scientific">Angustibacter aerolatus</name>
    <dbReference type="NCBI Taxonomy" id="1162965"/>
    <lineage>
        <taxon>Bacteria</taxon>
        <taxon>Bacillati</taxon>
        <taxon>Actinomycetota</taxon>
        <taxon>Actinomycetes</taxon>
        <taxon>Kineosporiales</taxon>
        <taxon>Kineosporiaceae</taxon>
    </lineage>
</organism>
<gene>
    <name evidence="7" type="ORF">GCM10025868_22040</name>
</gene>
<dbReference type="PANTHER" id="PTHR43133:SF62">
    <property type="entry name" value="RNA POLYMERASE SIGMA FACTOR SIGZ"/>
    <property type="match status" value="1"/>
</dbReference>
<dbReference type="Proteomes" id="UP001157017">
    <property type="component" value="Unassembled WGS sequence"/>
</dbReference>
<dbReference type="InterPro" id="IPR039425">
    <property type="entry name" value="RNA_pol_sigma-70-like"/>
</dbReference>
<evidence type="ECO:0000313" key="8">
    <source>
        <dbReference type="Proteomes" id="UP001157017"/>
    </source>
</evidence>
<dbReference type="SUPFAM" id="SSF88946">
    <property type="entry name" value="Sigma2 domain of RNA polymerase sigma factors"/>
    <property type="match status" value="1"/>
</dbReference>
<sequence length="431" mass="46431">MWSPTSRLALALSRGDEAALAQCYERYGSAVLAYLRRLVGPDDAEDVLQRTFLDVWRTADRYDPSRSLSAWVFTIARRRAVDDLRRRRPAVVAVDTLRDLVGDDGQQAAEQFAWAADVRTALSRLPDVQRRTLEPGVLRGLHAVGDRPPHGGPAGHGEGQDGPGSRTLAGLLDGYAGHRSRPDPHARPTTTAHDEPDRRRWQVTGTEHVHDDLPLLLTGELDRRTAETALEHLRGCDECRLELVDLAGAHGALTTAARLLRPGRSDREPGGPDVPLPPLPDLPRRGPRLGVRRTRLVAAAAACLLVGAGAGALVTHEREVPRGRAAEVVALQPVTGDASGRVTMTSPGGQTRMSISTDGLPAPGAGHFYYAWLLDPATNKMLPLGVVSPSTPARFAVSTDLVTRYHAVDISLQADDGDPGHSATSVLRARY</sequence>
<protein>
    <recommendedName>
        <fullName evidence="9">RNA polymerase sigma factor</fullName>
    </recommendedName>
</protein>
<feature type="compositionally biased region" description="Gly residues" evidence="4">
    <location>
        <begin position="152"/>
        <end position="162"/>
    </location>
</feature>
<dbReference type="Pfam" id="PF10099">
    <property type="entry name" value="RskA_C"/>
    <property type="match status" value="1"/>
</dbReference>
<evidence type="ECO:0000259" key="6">
    <source>
        <dbReference type="Pfam" id="PF10099"/>
    </source>
</evidence>
<reference evidence="8" key="1">
    <citation type="journal article" date="2019" name="Int. J. Syst. Evol. Microbiol.">
        <title>The Global Catalogue of Microorganisms (GCM) 10K type strain sequencing project: providing services to taxonomists for standard genome sequencing and annotation.</title>
        <authorList>
            <consortium name="The Broad Institute Genomics Platform"/>
            <consortium name="The Broad Institute Genome Sequencing Center for Infectious Disease"/>
            <person name="Wu L."/>
            <person name="Ma J."/>
        </authorList>
    </citation>
    <scope>NUCLEOTIDE SEQUENCE [LARGE SCALE GENOMIC DNA]</scope>
    <source>
        <strain evidence="8">NBRC 108730</strain>
    </source>
</reference>
<dbReference type="EMBL" id="BSUZ01000001">
    <property type="protein sequence ID" value="GMA86954.1"/>
    <property type="molecule type" value="Genomic_DNA"/>
</dbReference>